<sequence length="380" mass="45420">MILDLQHRYLLNPYFQLSCYVMYRAYDIQQGEKMLKLTRELKELALKFDAMNKQTYRENYDHWSMYNVWLDIVVSQVINPTLDHLEKALFFKRNNPQHYVSFGTAFPKTLSYYFSEKTVFNQGQKPTAFPYEQAEDDFYKIMKQIRQLSSLCNSGEYARAGDHLSDFFYFITDGKERERDLDWNGAHMLKEPEIYPTYLVYPKPYHSEQRVEKQGTYISDNSLKTFEFYPEGTKEFRQTKVNKDDIEKLDYPVQQVSGFLEFGLYDINSEYYSNPDAPLELNDEEIWLDTNWYYVKEIPPNTEGIPNNPLRLADLRYPLKQGEKYISLDEIKQRDGYVHGNPNVMVENYGQVSHRYEKIYRDYLLKNAVDPDLLIHYQMK</sequence>
<protein>
    <submittedName>
        <fullName evidence="1">Uncharacterized protein</fullName>
    </submittedName>
</protein>
<accession>A0AAW8JKH9</accession>
<dbReference type="AlphaFoldDB" id="A0AAW8JKH9"/>
<gene>
    <name evidence="1" type="ORF">RFH51_17545</name>
</gene>
<evidence type="ECO:0000313" key="1">
    <source>
        <dbReference type="EMBL" id="MDQ9073256.1"/>
    </source>
</evidence>
<dbReference type="Proteomes" id="UP001243195">
    <property type="component" value="Unassembled WGS sequence"/>
</dbReference>
<proteinExistence type="predicted"/>
<organism evidence="1 2">
    <name type="scientific">Acinetobacter gerneri</name>
    <dbReference type="NCBI Taxonomy" id="202952"/>
    <lineage>
        <taxon>Bacteria</taxon>
        <taxon>Pseudomonadati</taxon>
        <taxon>Pseudomonadota</taxon>
        <taxon>Gammaproteobacteria</taxon>
        <taxon>Moraxellales</taxon>
        <taxon>Moraxellaceae</taxon>
        <taxon>Acinetobacter</taxon>
    </lineage>
</organism>
<name>A0AAW8JKH9_9GAMM</name>
<comment type="caution">
    <text evidence="1">The sequence shown here is derived from an EMBL/GenBank/DDBJ whole genome shotgun (WGS) entry which is preliminary data.</text>
</comment>
<dbReference type="EMBL" id="JAVIDA010000038">
    <property type="protein sequence ID" value="MDQ9073256.1"/>
    <property type="molecule type" value="Genomic_DNA"/>
</dbReference>
<reference evidence="1" key="1">
    <citation type="submission" date="2023-08" db="EMBL/GenBank/DDBJ databases">
        <title>Emergence of clinically-relevant ST2 carbapenem-resistant Acinetobacter baumannii strains in hospital sewages in Zhejiang, East of China.</title>
        <authorList>
            <person name="Kaichao C."/>
            <person name="Zhang R."/>
        </authorList>
    </citation>
    <scope>NUCLEOTIDE SEQUENCE</scope>
    <source>
        <strain evidence="1">M-SY-60</strain>
    </source>
</reference>
<dbReference type="RefSeq" id="WP_308957299.1">
    <property type="nucleotide sequence ID" value="NZ_JAVICY010000040.1"/>
</dbReference>
<evidence type="ECO:0000313" key="2">
    <source>
        <dbReference type="Proteomes" id="UP001243195"/>
    </source>
</evidence>